<evidence type="ECO:0000313" key="2">
    <source>
        <dbReference type="Proteomes" id="UP000032668"/>
    </source>
</evidence>
<proteinExistence type="predicted"/>
<dbReference type="Proteomes" id="UP000032668">
    <property type="component" value="Unassembled WGS sequence"/>
</dbReference>
<reference evidence="1 2" key="1">
    <citation type="submission" date="2012-11" db="EMBL/GenBank/DDBJ databases">
        <title>Whole genome sequence of Acidocella aminolytica 101 = DSM 11237.</title>
        <authorList>
            <person name="Azuma Y."/>
            <person name="Higashiura N."/>
            <person name="Hirakawa H."/>
            <person name="Matsushita K."/>
        </authorList>
    </citation>
    <scope>NUCLEOTIDE SEQUENCE [LARGE SCALE GENOMIC DNA]</scope>
    <source>
        <strain evidence="2">101 / DSM 11237</strain>
    </source>
</reference>
<sequence length="149" mass="16503">MRSYRYLMSDSGSVPGHYVELQESKLLDLIRTLLAGADIDETWYLKTNPDVAMAIRAGGLKSAKDHYIKAGYFENRLPRPAKVDEAWYLAEYPDVAEALRSGAVASASSHFEQAGFMEGRLPHKGWSILKDNDHDSDAEVPASRSVATV</sequence>
<evidence type="ECO:0000313" key="1">
    <source>
        <dbReference type="EMBL" id="GAN80471.1"/>
    </source>
</evidence>
<dbReference type="RefSeq" id="WP_048878878.1">
    <property type="nucleotide sequence ID" value="NZ_BANC01000046.1"/>
</dbReference>
<gene>
    <name evidence="1" type="ORF">Aam_047_052</name>
</gene>
<name>A0A0D6PGG7_9PROT</name>
<organism evidence="1 2">
    <name type="scientific">Acidocella aminolytica 101 = DSM 11237</name>
    <dbReference type="NCBI Taxonomy" id="1120923"/>
    <lineage>
        <taxon>Bacteria</taxon>
        <taxon>Pseudomonadati</taxon>
        <taxon>Pseudomonadota</taxon>
        <taxon>Alphaproteobacteria</taxon>
        <taxon>Acetobacterales</taxon>
        <taxon>Acidocellaceae</taxon>
        <taxon>Acidocella</taxon>
    </lineage>
</organism>
<keyword evidence="2" id="KW-1185">Reference proteome</keyword>
<accession>A0A0D6PGG7</accession>
<dbReference type="AlphaFoldDB" id="A0A0D6PGG7"/>
<dbReference type="STRING" id="1120923.SAMN02746095_01675"/>
<comment type="caution">
    <text evidence="1">The sequence shown here is derived from an EMBL/GenBank/DDBJ whole genome shotgun (WGS) entry which is preliminary data.</text>
</comment>
<dbReference type="OrthoDB" id="7220105at2"/>
<dbReference type="EMBL" id="BANC01000046">
    <property type="protein sequence ID" value="GAN80471.1"/>
    <property type="molecule type" value="Genomic_DNA"/>
</dbReference>
<protein>
    <submittedName>
        <fullName evidence="1">Uncharacterized protein</fullName>
    </submittedName>
</protein>